<dbReference type="RefSeq" id="WP_208257379.1">
    <property type="nucleotide sequence ID" value="NZ_JAGEOJ010000008.1"/>
</dbReference>
<dbReference type="GO" id="GO:0010181">
    <property type="term" value="F:FMN binding"/>
    <property type="evidence" value="ECO:0007669"/>
    <property type="project" value="InterPro"/>
</dbReference>
<dbReference type="InterPro" id="IPR050268">
    <property type="entry name" value="NADH-dep_flavin_reductase"/>
</dbReference>
<dbReference type="EMBL" id="JAGEOJ010000008">
    <property type="protein sequence ID" value="MBO2449489.1"/>
    <property type="molecule type" value="Genomic_DNA"/>
</dbReference>
<dbReference type="PANTHER" id="PTHR30466:SF1">
    <property type="entry name" value="FMN REDUCTASE (NADH) RUTF"/>
    <property type="match status" value="1"/>
</dbReference>
<accession>A0A939PGU5</accession>
<proteinExistence type="predicted"/>
<dbReference type="Proteomes" id="UP000669179">
    <property type="component" value="Unassembled WGS sequence"/>
</dbReference>
<keyword evidence="5" id="KW-1185">Reference proteome</keyword>
<dbReference type="PANTHER" id="PTHR30466">
    <property type="entry name" value="FLAVIN REDUCTASE"/>
    <property type="match status" value="1"/>
</dbReference>
<gene>
    <name evidence="4" type="ORF">J4573_20480</name>
</gene>
<dbReference type="SMART" id="SM00903">
    <property type="entry name" value="Flavin_Reduct"/>
    <property type="match status" value="1"/>
</dbReference>
<name>A0A939PGU5_9ACTN</name>
<dbReference type="Pfam" id="PF01613">
    <property type="entry name" value="Flavin_Reduct"/>
    <property type="match status" value="1"/>
</dbReference>
<evidence type="ECO:0000259" key="3">
    <source>
        <dbReference type="SMART" id="SM00903"/>
    </source>
</evidence>
<reference evidence="4" key="1">
    <citation type="submission" date="2021-03" db="EMBL/GenBank/DDBJ databases">
        <authorList>
            <person name="Kanchanasin P."/>
            <person name="Saeng-In P."/>
            <person name="Phongsopitanun W."/>
            <person name="Yuki M."/>
            <person name="Kudo T."/>
            <person name="Ohkuma M."/>
            <person name="Tanasupawat S."/>
        </authorList>
    </citation>
    <scope>NUCLEOTIDE SEQUENCE</scope>
    <source>
        <strain evidence="4">GKU 128</strain>
    </source>
</reference>
<sequence>MTSDDLDVVLRQAVRRLATGVAVLTVWHGDDAHGTTVSSVAAISRDPLLVGVCLREGSNLGGLIGEARRFAVNVLSTRQSSLAGWFADPSRPRGLAQFDRLEWEPDAFSGAPWIAGSLASLGCHLTATVPAGDHNLLIGEVVTARDGEGGPLLHFTGRLHDGMLRVLPREATHPQNGDHHRGGRHDAFSAAGS</sequence>
<evidence type="ECO:0000256" key="2">
    <source>
        <dbReference type="SAM" id="MobiDB-lite"/>
    </source>
</evidence>
<protein>
    <submittedName>
        <fullName evidence="4">Flavin reductase</fullName>
    </submittedName>
</protein>
<feature type="compositionally biased region" description="Basic and acidic residues" evidence="2">
    <location>
        <begin position="171"/>
        <end position="187"/>
    </location>
</feature>
<dbReference type="InterPro" id="IPR012349">
    <property type="entry name" value="Split_barrel_FMN-bd"/>
</dbReference>
<dbReference type="InterPro" id="IPR002563">
    <property type="entry name" value="Flavin_Rdtase-like_dom"/>
</dbReference>
<evidence type="ECO:0000256" key="1">
    <source>
        <dbReference type="ARBA" id="ARBA00023002"/>
    </source>
</evidence>
<comment type="caution">
    <text evidence="4">The sequence shown here is derived from an EMBL/GenBank/DDBJ whole genome shotgun (WGS) entry which is preliminary data.</text>
</comment>
<organism evidence="4 5">
    <name type="scientific">Actinomadura barringtoniae</name>
    <dbReference type="NCBI Taxonomy" id="1427535"/>
    <lineage>
        <taxon>Bacteria</taxon>
        <taxon>Bacillati</taxon>
        <taxon>Actinomycetota</taxon>
        <taxon>Actinomycetes</taxon>
        <taxon>Streptosporangiales</taxon>
        <taxon>Thermomonosporaceae</taxon>
        <taxon>Actinomadura</taxon>
    </lineage>
</organism>
<feature type="region of interest" description="Disordered" evidence="2">
    <location>
        <begin position="171"/>
        <end position="193"/>
    </location>
</feature>
<evidence type="ECO:0000313" key="4">
    <source>
        <dbReference type="EMBL" id="MBO2449489.1"/>
    </source>
</evidence>
<dbReference type="Gene3D" id="2.30.110.10">
    <property type="entry name" value="Electron Transport, Fmn-binding Protein, Chain A"/>
    <property type="match status" value="1"/>
</dbReference>
<dbReference type="AlphaFoldDB" id="A0A939PGU5"/>
<dbReference type="SUPFAM" id="SSF50475">
    <property type="entry name" value="FMN-binding split barrel"/>
    <property type="match status" value="1"/>
</dbReference>
<dbReference type="GO" id="GO:0042602">
    <property type="term" value="F:riboflavin reductase (NADPH) activity"/>
    <property type="evidence" value="ECO:0007669"/>
    <property type="project" value="TreeGrafter"/>
</dbReference>
<evidence type="ECO:0000313" key="5">
    <source>
        <dbReference type="Proteomes" id="UP000669179"/>
    </source>
</evidence>
<feature type="domain" description="Flavin reductase like" evidence="3">
    <location>
        <begin position="14"/>
        <end position="161"/>
    </location>
</feature>
<keyword evidence="1" id="KW-0560">Oxidoreductase</keyword>